<feature type="compositionally biased region" description="Basic and acidic residues" evidence="2">
    <location>
        <begin position="513"/>
        <end position="527"/>
    </location>
</feature>
<dbReference type="InterPro" id="IPR018034">
    <property type="entry name" value="Kri1"/>
</dbReference>
<dbReference type="PANTHER" id="PTHR14490:SF5">
    <property type="entry name" value="PROTEIN KRI1 HOMOLOG"/>
    <property type="match status" value="1"/>
</dbReference>
<feature type="region of interest" description="Disordered" evidence="2">
    <location>
        <begin position="158"/>
        <end position="234"/>
    </location>
</feature>
<dbReference type="Pfam" id="PF05178">
    <property type="entry name" value="Kri1"/>
    <property type="match status" value="1"/>
</dbReference>
<evidence type="ECO:0000313" key="4">
    <source>
        <dbReference type="EMBL" id="QDZ22192.1"/>
    </source>
</evidence>
<keyword evidence="5" id="KW-1185">Reference proteome</keyword>
<dbReference type="AlphaFoldDB" id="A0A5B8MSB5"/>
<reference evidence="4 5" key="1">
    <citation type="submission" date="2018-07" db="EMBL/GenBank/DDBJ databases">
        <title>The complete nuclear genome of the prasinophyte Chloropicon primus (CCMP1205).</title>
        <authorList>
            <person name="Pombert J.-F."/>
            <person name="Otis C."/>
            <person name="Turmel M."/>
            <person name="Lemieux C."/>
        </authorList>
    </citation>
    <scope>NUCLEOTIDE SEQUENCE [LARGE SCALE GENOMIC DNA]</scope>
    <source>
        <strain evidence="4 5">CCMP1205</strain>
    </source>
</reference>
<gene>
    <name evidence="4" type="ORF">A3770_07p47100</name>
</gene>
<comment type="similarity">
    <text evidence="1">Belongs to the KRI1 family.</text>
</comment>
<evidence type="ECO:0000256" key="2">
    <source>
        <dbReference type="SAM" id="MobiDB-lite"/>
    </source>
</evidence>
<protein>
    <submittedName>
        <fullName evidence="4">KRR1 interacting protein 1</fullName>
    </submittedName>
</protein>
<feature type="compositionally biased region" description="Basic and acidic residues" evidence="2">
    <location>
        <begin position="336"/>
        <end position="348"/>
    </location>
</feature>
<dbReference type="STRING" id="1764295.A0A5B8MSB5"/>
<sequence length="573" mass="65307">MGRKVKKKEDMSLLDGSESESEDGGEGFKVNEEYARRFEHNKRREEMHRLQEKHPELAARLARGGGDLGEEDETSTSEDESGDDLISAKENEDMLRTLVKIRNRDPSIYKADSQFYSTGEEEEGGDGARRKKKDRSKNANTLRSIMARRALEEGAEALAKDDFSSEDEGGSKVMTYNQEQEQVRRAFTDAAGEESNSGESDGDDSDLDGLQQVKGSGVKGGEEDVSGDAVGGKKSKKVTQELLDDYFGKEDAMAEKDKSFLKDYIMNDGWTHKDGEAVEYEVDDQEDERYLEQAETFETNYNFRFEEPDSARIETFPRVIESSIRKKESKRKRQRESKQERTAKRKEEEALEVKRLKNLKKAEIRDKLEEIRKVSGLGEGDLDPSLLEDDFDPDKFDASLEKIFNGAYYGQEDKELDMKESGSTELNQLLEEYDKIDYEDRIGDIKCRFNYKEVSKNDFGIDAIALLSSTDAELNQMVSKKALAPYSTFVPKNKPRYYNAGGQESKSKKKKKKDEAKVSTTEERRADSYALPTLGGKRKKEEQKPATKQYFNKGEKKRAKRAEKRRKKQVGSV</sequence>
<feature type="domain" description="Kri1-like C-terminal" evidence="3">
    <location>
        <begin position="425"/>
        <end position="511"/>
    </location>
</feature>
<dbReference type="InterPro" id="IPR024626">
    <property type="entry name" value="Kri1-like_C"/>
</dbReference>
<feature type="compositionally biased region" description="Acidic residues" evidence="2">
    <location>
        <begin position="68"/>
        <end position="83"/>
    </location>
</feature>
<feature type="region of interest" description="Disordered" evidence="2">
    <location>
        <begin position="324"/>
        <end position="348"/>
    </location>
</feature>
<accession>A0A5B8MSB5</accession>
<dbReference type="OrthoDB" id="10252032at2759"/>
<evidence type="ECO:0000259" key="3">
    <source>
        <dbReference type="Pfam" id="PF12936"/>
    </source>
</evidence>
<dbReference type="Proteomes" id="UP000316726">
    <property type="component" value="Chromosome 7"/>
</dbReference>
<proteinExistence type="inferred from homology"/>
<dbReference type="GO" id="GO:0000447">
    <property type="term" value="P:endonucleolytic cleavage in ITS1 to separate SSU-rRNA from 5.8S rRNA and LSU-rRNA from tricistronic rRNA transcript (SSU-rRNA, 5.8S rRNA, LSU-rRNA)"/>
    <property type="evidence" value="ECO:0007669"/>
    <property type="project" value="TreeGrafter"/>
</dbReference>
<dbReference type="EMBL" id="CP031040">
    <property type="protein sequence ID" value="QDZ22192.1"/>
    <property type="molecule type" value="Genomic_DNA"/>
</dbReference>
<feature type="region of interest" description="Disordered" evidence="2">
    <location>
        <begin position="107"/>
        <end position="144"/>
    </location>
</feature>
<evidence type="ECO:0000256" key="1">
    <source>
        <dbReference type="ARBA" id="ARBA00007473"/>
    </source>
</evidence>
<dbReference type="PANTHER" id="PTHR14490">
    <property type="entry name" value="ZINC FINGER, ZZ TYPE"/>
    <property type="match status" value="1"/>
</dbReference>
<dbReference type="GO" id="GO:0030686">
    <property type="term" value="C:90S preribosome"/>
    <property type="evidence" value="ECO:0007669"/>
    <property type="project" value="TreeGrafter"/>
</dbReference>
<feature type="region of interest" description="Disordered" evidence="2">
    <location>
        <begin position="1"/>
        <end position="92"/>
    </location>
</feature>
<feature type="region of interest" description="Disordered" evidence="2">
    <location>
        <begin position="490"/>
        <end position="573"/>
    </location>
</feature>
<evidence type="ECO:0000313" key="5">
    <source>
        <dbReference type="Proteomes" id="UP000316726"/>
    </source>
</evidence>
<name>A0A5B8MSB5_9CHLO</name>
<feature type="compositionally biased region" description="Low complexity" evidence="2">
    <location>
        <begin position="189"/>
        <end position="199"/>
    </location>
</feature>
<dbReference type="GO" id="GO:0005730">
    <property type="term" value="C:nucleolus"/>
    <property type="evidence" value="ECO:0007669"/>
    <property type="project" value="TreeGrafter"/>
</dbReference>
<feature type="compositionally biased region" description="Basic residues" evidence="2">
    <location>
        <begin position="555"/>
        <end position="573"/>
    </location>
</feature>
<dbReference type="Pfam" id="PF12936">
    <property type="entry name" value="Kri1_C"/>
    <property type="match status" value="1"/>
</dbReference>
<feature type="compositionally biased region" description="Basic and acidic residues" evidence="2">
    <location>
        <begin position="29"/>
        <end position="57"/>
    </location>
</feature>
<organism evidence="4 5">
    <name type="scientific">Chloropicon primus</name>
    <dbReference type="NCBI Taxonomy" id="1764295"/>
    <lineage>
        <taxon>Eukaryota</taxon>
        <taxon>Viridiplantae</taxon>
        <taxon>Chlorophyta</taxon>
        <taxon>Chloropicophyceae</taxon>
        <taxon>Chloropicales</taxon>
        <taxon>Chloropicaceae</taxon>
        <taxon>Chloropicon</taxon>
    </lineage>
</organism>